<protein>
    <recommendedName>
        <fullName evidence="4">Zinc-finger domain-containing protein</fullName>
    </recommendedName>
</protein>
<dbReference type="EMBL" id="JBHUKS010000026">
    <property type="protein sequence ID" value="MFD2472286.1"/>
    <property type="molecule type" value="Genomic_DNA"/>
</dbReference>
<evidence type="ECO:0000313" key="3">
    <source>
        <dbReference type="Proteomes" id="UP001597483"/>
    </source>
</evidence>
<evidence type="ECO:0000313" key="2">
    <source>
        <dbReference type="EMBL" id="MFD2472286.1"/>
    </source>
</evidence>
<keyword evidence="1" id="KW-0812">Transmembrane</keyword>
<gene>
    <name evidence="2" type="ORF">ACFSVL_33165</name>
</gene>
<proteinExistence type="predicted"/>
<dbReference type="RefSeq" id="WP_378309839.1">
    <property type="nucleotide sequence ID" value="NZ_JBHUKS010000026.1"/>
</dbReference>
<comment type="caution">
    <text evidence="2">The sequence shown here is derived from an EMBL/GenBank/DDBJ whole genome shotgun (WGS) entry which is preliminary data.</text>
</comment>
<dbReference type="Proteomes" id="UP001597483">
    <property type="component" value="Unassembled WGS sequence"/>
</dbReference>
<keyword evidence="1" id="KW-1133">Transmembrane helix</keyword>
<evidence type="ECO:0000256" key="1">
    <source>
        <dbReference type="SAM" id="Phobius"/>
    </source>
</evidence>
<sequence>MTNGQCERVRGEIAELVMLGRPLDAELLRHVDGCAGCSRDLAEIQEVAGVFAAAEGASGPPDLGRRIEARVRVARGKRFVRRIGVVAAAAAVAAAVALGTGMLSGPAEPPPQVALIRDGSMVPRPWGTEVPIMLTGLRTGETYQFVTVGRGGRSIPAGSVHASDAGTVHTRMITAMSRDTITALLVRDADGQQVATVPVGQQG</sequence>
<feature type="transmembrane region" description="Helical" evidence="1">
    <location>
        <begin position="79"/>
        <end position="103"/>
    </location>
</feature>
<accession>A0ABW5HGD6</accession>
<keyword evidence="1" id="KW-0472">Membrane</keyword>
<name>A0ABW5HGD6_9PSEU</name>
<organism evidence="2 3">
    <name type="scientific">Amycolatopsis silviterrae</name>
    <dbReference type="NCBI Taxonomy" id="1656914"/>
    <lineage>
        <taxon>Bacteria</taxon>
        <taxon>Bacillati</taxon>
        <taxon>Actinomycetota</taxon>
        <taxon>Actinomycetes</taxon>
        <taxon>Pseudonocardiales</taxon>
        <taxon>Pseudonocardiaceae</taxon>
        <taxon>Amycolatopsis</taxon>
    </lineage>
</organism>
<keyword evidence="3" id="KW-1185">Reference proteome</keyword>
<reference evidence="3" key="1">
    <citation type="journal article" date="2019" name="Int. J. Syst. Evol. Microbiol.">
        <title>The Global Catalogue of Microorganisms (GCM) 10K type strain sequencing project: providing services to taxonomists for standard genome sequencing and annotation.</title>
        <authorList>
            <consortium name="The Broad Institute Genomics Platform"/>
            <consortium name="The Broad Institute Genome Sequencing Center for Infectious Disease"/>
            <person name="Wu L."/>
            <person name="Ma J."/>
        </authorList>
    </citation>
    <scope>NUCLEOTIDE SEQUENCE [LARGE SCALE GENOMIC DNA]</scope>
    <source>
        <strain evidence="3">CGMCC 4.7641</strain>
    </source>
</reference>
<evidence type="ECO:0008006" key="4">
    <source>
        <dbReference type="Google" id="ProtNLM"/>
    </source>
</evidence>